<protein>
    <recommendedName>
        <fullName evidence="1">DUF7053 domain-containing protein</fullName>
    </recommendedName>
</protein>
<dbReference type="InterPro" id="IPR055481">
    <property type="entry name" value="DUF7053"/>
</dbReference>
<keyword evidence="3" id="KW-1185">Reference proteome</keyword>
<reference evidence="2" key="1">
    <citation type="journal article" date="2021" name="Nat. Commun.">
        <title>Genetic determinants of endophytism in the Arabidopsis root mycobiome.</title>
        <authorList>
            <person name="Mesny F."/>
            <person name="Miyauchi S."/>
            <person name="Thiergart T."/>
            <person name="Pickel B."/>
            <person name="Atanasova L."/>
            <person name="Karlsson M."/>
            <person name="Huettel B."/>
            <person name="Barry K.W."/>
            <person name="Haridas S."/>
            <person name="Chen C."/>
            <person name="Bauer D."/>
            <person name="Andreopoulos W."/>
            <person name="Pangilinan J."/>
            <person name="LaButti K."/>
            <person name="Riley R."/>
            <person name="Lipzen A."/>
            <person name="Clum A."/>
            <person name="Drula E."/>
            <person name="Henrissat B."/>
            <person name="Kohler A."/>
            <person name="Grigoriev I.V."/>
            <person name="Martin F.M."/>
            <person name="Hacquard S."/>
        </authorList>
    </citation>
    <scope>NUCLEOTIDE SEQUENCE</scope>
    <source>
        <strain evidence="2">MPI-CAGE-AT-0147</strain>
    </source>
</reference>
<evidence type="ECO:0000313" key="3">
    <source>
        <dbReference type="Proteomes" id="UP000738349"/>
    </source>
</evidence>
<dbReference type="OrthoDB" id="5012358at2759"/>
<proteinExistence type="predicted"/>
<organism evidence="2 3">
    <name type="scientific">Dactylonectria macrodidyma</name>
    <dbReference type="NCBI Taxonomy" id="307937"/>
    <lineage>
        <taxon>Eukaryota</taxon>
        <taxon>Fungi</taxon>
        <taxon>Dikarya</taxon>
        <taxon>Ascomycota</taxon>
        <taxon>Pezizomycotina</taxon>
        <taxon>Sordariomycetes</taxon>
        <taxon>Hypocreomycetidae</taxon>
        <taxon>Hypocreales</taxon>
        <taxon>Nectriaceae</taxon>
        <taxon>Dactylonectria</taxon>
    </lineage>
</organism>
<accession>A0A9P9IJC8</accession>
<name>A0A9P9IJC8_9HYPO</name>
<comment type="caution">
    <text evidence="2">The sequence shown here is derived from an EMBL/GenBank/DDBJ whole genome shotgun (WGS) entry which is preliminary data.</text>
</comment>
<evidence type="ECO:0000313" key="2">
    <source>
        <dbReference type="EMBL" id="KAH7121579.1"/>
    </source>
</evidence>
<dbReference type="EMBL" id="JAGMUV010000024">
    <property type="protein sequence ID" value="KAH7121579.1"/>
    <property type="molecule type" value="Genomic_DNA"/>
</dbReference>
<sequence length="187" mass="20926">MRSQCSMDVAVAIPVKVPAQFALEYLQTNALALTQVCENPRYEEVSPDPVMLADDIILGPWDKTARAFNIYGSIYLAPGLTKAATWFAIYQLIPDGVRLRATVNAGVVSWTRWTIRRRVGGTPITDSESSSPIVEMDEWELYGEVTIEAHNLLMPFASMYLRRTLPQLGDRALDGLVQAYRTKQCDI</sequence>
<feature type="domain" description="DUF7053" evidence="1">
    <location>
        <begin position="9"/>
        <end position="171"/>
    </location>
</feature>
<dbReference type="AlphaFoldDB" id="A0A9P9IJC8"/>
<gene>
    <name evidence="2" type="ORF">EDB81DRAFT_952284</name>
</gene>
<dbReference type="Pfam" id="PF23155">
    <property type="entry name" value="DUF7053"/>
    <property type="match status" value="1"/>
</dbReference>
<dbReference type="Proteomes" id="UP000738349">
    <property type="component" value="Unassembled WGS sequence"/>
</dbReference>
<evidence type="ECO:0000259" key="1">
    <source>
        <dbReference type="Pfam" id="PF23155"/>
    </source>
</evidence>